<sequence>MKYQIHYLFIGILLLSLSGCTDTGLSPDTPESELDAIITEGLEAWRKPGVIQQGAACANCHAPDALDLAYFDFDDKTLERRAEPHVGEFSFQLTGSDFKKIEKMVDALRIKYDIEPRDHMNFRPLQPGREVLPGNTAAERDYAFGQQLVDMGFIFATEPVLSLEDAIAHRDAWLGLNPRTLKIGIPFNRWSEDPHHGEMHATMADWLPDLPRLPREGRAADWYALQDNYLQNPSDENFWAMYDNENRYTTAIFDGSSERFFHKKYRSVLMAQHMFRKELMAQDEFPNRPTLAWYPTRDEDIDNPIWDIGLIAHGLRGGPDDPTDFEMPPEVLLRSKPSGSIDEQMNDIRVPWFYTGWLFDQGLQHSKGGDATTQARYFTLHMHIDDGYPIHNAFAITRKLVVENFDSEIHDTDKPLNANYENFSNRAFREEPENEQAKAIYRLLTENSFRMMALFIQDEIITKGVPGGTEENQERVANWLEMLNDFESFTENVQGEHHLYNLELIYNVKLAIQTGS</sequence>
<gene>
    <name evidence="1" type="ORF">G3570_05805</name>
</gene>
<reference evidence="1 2" key="1">
    <citation type="submission" date="2020-02" db="EMBL/GenBank/DDBJ databases">
        <title>Balneolaceae bacterium YR4-1, complete genome.</title>
        <authorList>
            <person name="Li Y."/>
            <person name="Wu S."/>
        </authorList>
    </citation>
    <scope>NUCLEOTIDE SEQUENCE [LARGE SCALE GENOMIC DNA]</scope>
    <source>
        <strain evidence="1 2">YR4-1</strain>
    </source>
</reference>
<proteinExistence type="predicted"/>
<dbReference type="Proteomes" id="UP000473278">
    <property type="component" value="Unassembled WGS sequence"/>
</dbReference>
<dbReference type="PROSITE" id="PS51257">
    <property type="entry name" value="PROKAR_LIPOPROTEIN"/>
    <property type="match status" value="1"/>
</dbReference>
<protein>
    <submittedName>
        <fullName evidence="1">Uncharacterized protein</fullName>
    </submittedName>
</protein>
<organism evidence="1 2">
    <name type="scientific">Halalkalibaculum roseum</name>
    <dbReference type="NCBI Taxonomy" id="2709311"/>
    <lineage>
        <taxon>Bacteria</taxon>
        <taxon>Pseudomonadati</taxon>
        <taxon>Balneolota</taxon>
        <taxon>Balneolia</taxon>
        <taxon>Balneolales</taxon>
        <taxon>Balneolaceae</taxon>
        <taxon>Halalkalibaculum</taxon>
    </lineage>
</organism>
<dbReference type="RefSeq" id="WP_165140212.1">
    <property type="nucleotide sequence ID" value="NZ_JAALLT010000002.1"/>
</dbReference>
<comment type="caution">
    <text evidence="1">The sequence shown here is derived from an EMBL/GenBank/DDBJ whole genome shotgun (WGS) entry which is preliminary data.</text>
</comment>
<name>A0A6M1SVI4_9BACT</name>
<evidence type="ECO:0000313" key="2">
    <source>
        <dbReference type="Proteomes" id="UP000473278"/>
    </source>
</evidence>
<evidence type="ECO:0000313" key="1">
    <source>
        <dbReference type="EMBL" id="NGP76136.1"/>
    </source>
</evidence>
<dbReference type="AlphaFoldDB" id="A0A6M1SVI4"/>
<accession>A0A6M1SVI4</accession>
<keyword evidence="2" id="KW-1185">Reference proteome</keyword>
<dbReference type="EMBL" id="JAALLT010000002">
    <property type="protein sequence ID" value="NGP76136.1"/>
    <property type="molecule type" value="Genomic_DNA"/>
</dbReference>